<gene>
    <name evidence="4" type="ORF">GCM10007053_23320</name>
</gene>
<sequence>MRRFVSVIALLLLPTAMSWGSEKEVVAIIGTGDMGDSLGPQFHALGHTVVYGSRDPQGEKAQGVAAQTGDGVQVFSQAEAAQKGDIVVLAVPWPAMETVAQNLGNLSDKIVIDVSFPHQQAEDGYYEPMLETSSAEMIQAWNPGAHVFKTFALQASYVIDDPEVVGGPVTIPIAGNDKAGKERIAQIIVAMGMDPVDAGPLRLSRELEAMQRLYGVPFFQRREAAWEFYFRRSYYWECIWQDDWSAPVVDADNLAQLPETQGPAKDCPGT</sequence>
<proteinExistence type="predicted"/>
<dbReference type="AlphaFoldDB" id="A0A918XKD0"/>
<protein>
    <recommendedName>
        <fullName evidence="3">Pyrroline-5-carboxylate reductase catalytic N-terminal domain-containing protein</fullName>
    </recommendedName>
</protein>
<feature type="chain" id="PRO_5037318312" description="Pyrroline-5-carboxylate reductase catalytic N-terminal domain-containing protein" evidence="2">
    <location>
        <begin position="21"/>
        <end position="270"/>
    </location>
</feature>
<keyword evidence="1" id="KW-0560">Oxidoreductase</keyword>
<dbReference type="Proteomes" id="UP000644693">
    <property type="component" value="Unassembled WGS sequence"/>
</dbReference>
<dbReference type="InterPro" id="IPR036291">
    <property type="entry name" value="NAD(P)-bd_dom_sf"/>
</dbReference>
<organism evidence="4 5">
    <name type="scientific">Parahalioglobus pacificus</name>
    <dbReference type="NCBI Taxonomy" id="930806"/>
    <lineage>
        <taxon>Bacteria</taxon>
        <taxon>Pseudomonadati</taxon>
        <taxon>Pseudomonadota</taxon>
        <taxon>Gammaproteobacteria</taxon>
        <taxon>Cellvibrionales</taxon>
        <taxon>Halieaceae</taxon>
        <taxon>Parahalioglobus</taxon>
    </lineage>
</organism>
<evidence type="ECO:0000256" key="2">
    <source>
        <dbReference type="SAM" id="SignalP"/>
    </source>
</evidence>
<comment type="caution">
    <text evidence="4">The sequence shown here is derived from an EMBL/GenBank/DDBJ whole genome shotgun (WGS) entry which is preliminary data.</text>
</comment>
<dbReference type="SUPFAM" id="SSF51735">
    <property type="entry name" value="NAD(P)-binding Rossmann-fold domains"/>
    <property type="match status" value="1"/>
</dbReference>
<feature type="domain" description="Pyrroline-5-carboxylate reductase catalytic N-terminal" evidence="3">
    <location>
        <begin position="26"/>
        <end position="115"/>
    </location>
</feature>
<dbReference type="InterPro" id="IPR028939">
    <property type="entry name" value="P5C_Rdtase_cat_N"/>
</dbReference>
<dbReference type="InterPro" id="IPR051267">
    <property type="entry name" value="STEAP_metalloreductase"/>
</dbReference>
<feature type="signal peptide" evidence="2">
    <location>
        <begin position="1"/>
        <end position="20"/>
    </location>
</feature>
<keyword evidence="2" id="KW-0732">Signal</keyword>
<evidence type="ECO:0000313" key="5">
    <source>
        <dbReference type="Proteomes" id="UP000644693"/>
    </source>
</evidence>
<dbReference type="PANTHER" id="PTHR14239">
    <property type="entry name" value="DUDULIN-RELATED"/>
    <property type="match status" value="1"/>
</dbReference>
<dbReference type="GO" id="GO:0016491">
    <property type="term" value="F:oxidoreductase activity"/>
    <property type="evidence" value="ECO:0007669"/>
    <property type="project" value="UniProtKB-KW"/>
</dbReference>
<evidence type="ECO:0000313" key="4">
    <source>
        <dbReference type="EMBL" id="GHD35851.1"/>
    </source>
</evidence>
<reference evidence="4" key="1">
    <citation type="journal article" date="2014" name="Int. J. Syst. Evol. Microbiol.">
        <title>Complete genome sequence of Corynebacterium casei LMG S-19264T (=DSM 44701T), isolated from a smear-ripened cheese.</title>
        <authorList>
            <consortium name="US DOE Joint Genome Institute (JGI-PGF)"/>
            <person name="Walter F."/>
            <person name="Albersmeier A."/>
            <person name="Kalinowski J."/>
            <person name="Ruckert C."/>
        </authorList>
    </citation>
    <scope>NUCLEOTIDE SEQUENCE</scope>
    <source>
        <strain evidence="4">KCTC 23430</strain>
    </source>
</reference>
<dbReference type="Gene3D" id="3.40.50.720">
    <property type="entry name" value="NAD(P)-binding Rossmann-like Domain"/>
    <property type="match status" value="1"/>
</dbReference>
<dbReference type="EMBL" id="BMYM01000002">
    <property type="protein sequence ID" value="GHD35851.1"/>
    <property type="molecule type" value="Genomic_DNA"/>
</dbReference>
<accession>A0A918XKD0</accession>
<dbReference type="RefSeq" id="WP_189477966.1">
    <property type="nucleotide sequence ID" value="NZ_BMYM01000002.1"/>
</dbReference>
<keyword evidence="5" id="KW-1185">Reference proteome</keyword>
<evidence type="ECO:0000256" key="1">
    <source>
        <dbReference type="ARBA" id="ARBA00023002"/>
    </source>
</evidence>
<reference evidence="4" key="2">
    <citation type="submission" date="2020-09" db="EMBL/GenBank/DDBJ databases">
        <authorList>
            <person name="Sun Q."/>
            <person name="Kim S."/>
        </authorList>
    </citation>
    <scope>NUCLEOTIDE SEQUENCE</scope>
    <source>
        <strain evidence="4">KCTC 23430</strain>
    </source>
</reference>
<evidence type="ECO:0000259" key="3">
    <source>
        <dbReference type="Pfam" id="PF03807"/>
    </source>
</evidence>
<name>A0A918XKD0_9GAMM</name>
<dbReference type="Pfam" id="PF03807">
    <property type="entry name" value="F420_oxidored"/>
    <property type="match status" value="1"/>
</dbReference>